<dbReference type="InterPro" id="IPR052053">
    <property type="entry name" value="IM_YidH-like"/>
</dbReference>
<keyword evidence="5 7" id="KW-0472">Membrane</keyword>
<keyword evidence="4 7" id="KW-1133">Transmembrane helix</keyword>
<keyword evidence="3 7" id="KW-0812">Transmembrane</keyword>
<name>A0A9P6C1S9_9AGAR</name>
<protein>
    <recommendedName>
        <fullName evidence="8">DUF202 domain-containing protein</fullName>
    </recommendedName>
</protein>
<feature type="domain" description="DUF202" evidence="8">
    <location>
        <begin position="79"/>
        <end position="158"/>
    </location>
</feature>
<dbReference type="PANTHER" id="PTHR34187">
    <property type="entry name" value="FGR18P"/>
    <property type="match status" value="1"/>
</dbReference>
<evidence type="ECO:0000256" key="4">
    <source>
        <dbReference type="ARBA" id="ARBA00022989"/>
    </source>
</evidence>
<sequence length="198" mass="21270">MEEEGARAPVSTPERAGSRSSEPTTNSEKEEEEEEERRGRGRTKEKGKGKEKDVGKGKGKSKEGYHVSLILANSGSVARDHLASERTFLAYVRTSLALASTGVALVQLFTIADVTGTWPPGSGEESLMLDFATPLGSTLILLGMIVLLLGCLRYFAIQTALTRGAFPAARMSVIFVVVTLSVVTGIVFGVLIRGRRRT</sequence>
<evidence type="ECO:0000256" key="5">
    <source>
        <dbReference type="ARBA" id="ARBA00023136"/>
    </source>
</evidence>
<dbReference type="OrthoDB" id="199599at2759"/>
<feature type="region of interest" description="Disordered" evidence="6">
    <location>
        <begin position="1"/>
        <end position="61"/>
    </location>
</feature>
<proteinExistence type="predicted"/>
<dbReference type="GO" id="GO:0005886">
    <property type="term" value="C:plasma membrane"/>
    <property type="evidence" value="ECO:0007669"/>
    <property type="project" value="UniProtKB-SubCell"/>
</dbReference>
<evidence type="ECO:0000259" key="8">
    <source>
        <dbReference type="Pfam" id="PF02656"/>
    </source>
</evidence>
<accession>A0A9P6C1S9</accession>
<evidence type="ECO:0000256" key="6">
    <source>
        <dbReference type="SAM" id="MobiDB-lite"/>
    </source>
</evidence>
<keyword evidence="10" id="KW-1185">Reference proteome</keyword>
<comment type="caution">
    <text evidence="9">The sequence shown here is derived from an EMBL/GenBank/DDBJ whole genome shotgun (WGS) entry which is preliminary data.</text>
</comment>
<dbReference type="PANTHER" id="PTHR34187:SF2">
    <property type="entry name" value="DUF202 DOMAIN-CONTAINING PROTEIN"/>
    <property type="match status" value="1"/>
</dbReference>
<evidence type="ECO:0000256" key="2">
    <source>
        <dbReference type="ARBA" id="ARBA00022475"/>
    </source>
</evidence>
<evidence type="ECO:0000256" key="3">
    <source>
        <dbReference type="ARBA" id="ARBA00022692"/>
    </source>
</evidence>
<organism evidence="9 10">
    <name type="scientific">Macrolepiota fuliginosa MF-IS2</name>
    <dbReference type="NCBI Taxonomy" id="1400762"/>
    <lineage>
        <taxon>Eukaryota</taxon>
        <taxon>Fungi</taxon>
        <taxon>Dikarya</taxon>
        <taxon>Basidiomycota</taxon>
        <taxon>Agaricomycotina</taxon>
        <taxon>Agaricomycetes</taxon>
        <taxon>Agaricomycetidae</taxon>
        <taxon>Agaricales</taxon>
        <taxon>Agaricineae</taxon>
        <taxon>Agaricaceae</taxon>
        <taxon>Macrolepiota</taxon>
    </lineage>
</organism>
<feature type="transmembrane region" description="Helical" evidence="7">
    <location>
        <begin position="131"/>
        <end position="156"/>
    </location>
</feature>
<dbReference type="AlphaFoldDB" id="A0A9P6C1S9"/>
<keyword evidence="2" id="KW-1003">Cell membrane</keyword>
<dbReference type="Pfam" id="PF02656">
    <property type="entry name" value="DUF202"/>
    <property type="match status" value="1"/>
</dbReference>
<evidence type="ECO:0000313" key="9">
    <source>
        <dbReference type="EMBL" id="KAF9448791.1"/>
    </source>
</evidence>
<feature type="transmembrane region" description="Helical" evidence="7">
    <location>
        <begin position="168"/>
        <end position="192"/>
    </location>
</feature>
<evidence type="ECO:0000313" key="10">
    <source>
        <dbReference type="Proteomes" id="UP000807342"/>
    </source>
</evidence>
<feature type="transmembrane region" description="Helical" evidence="7">
    <location>
        <begin position="88"/>
        <end position="111"/>
    </location>
</feature>
<evidence type="ECO:0000256" key="7">
    <source>
        <dbReference type="SAM" id="Phobius"/>
    </source>
</evidence>
<comment type="subcellular location">
    <subcellularLocation>
        <location evidence="1">Cell membrane</location>
        <topology evidence="1">Multi-pass membrane protein</topology>
    </subcellularLocation>
</comment>
<dbReference type="EMBL" id="MU151150">
    <property type="protein sequence ID" value="KAF9448791.1"/>
    <property type="molecule type" value="Genomic_DNA"/>
</dbReference>
<dbReference type="InterPro" id="IPR003807">
    <property type="entry name" value="DUF202"/>
</dbReference>
<gene>
    <name evidence="9" type="ORF">P691DRAFT_668750</name>
</gene>
<evidence type="ECO:0000256" key="1">
    <source>
        <dbReference type="ARBA" id="ARBA00004651"/>
    </source>
</evidence>
<dbReference type="Proteomes" id="UP000807342">
    <property type="component" value="Unassembled WGS sequence"/>
</dbReference>
<reference evidence="9" key="1">
    <citation type="submission" date="2020-11" db="EMBL/GenBank/DDBJ databases">
        <authorList>
            <consortium name="DOE Joint Genome Institute"/>
            <person name="Ahrendt S."/>
            <person name="Riley R."/>
            <person name="Andreopoulos W."/>
            <person name="Labutti K."/>
            <person name="Pangilinan J."/>
            <person name="Ruiz-Duenas F.J."/>
            <person name="Barrasa J.M."/>
            <person name="Sanchez-Garcia M."/>
            <person name="Camarero S."/>
            <person name="Miyauchi S."/>
            <person name="Serrano A."/>
            <person name="Linde D."/>
            <person name="Babiker R."/>
            <person name="Drula E."/>
            <person name="Ayuso-Fernandez I."/>
            <person name="Pacheco R."/>
            <person name="Padilla G."/>
            <person name="Ferreira P."/>
            <person name="Barriuso J."/>
            <person name="Kellner H."/>
            <person name="Castanera R."/>
            <person name="Alfaro M."/>
            <person name="Ramirez L."/>
            <person name="Pisabarro A.G."/>
            <person name="Kuo A."/>
            <person name="Tritt A."/>
            <person name="Lipzen A."/>
            <person name="He G."/>
            <person name="Yan M."/>
            <person name="Ng V."/>
            <person name="Cullen D."/>
            <person name="Martin F."/>
            <person name="Rosso M.-N."/>
            <person name="Henrissat B."/>
            <person name="Hibbett D."/>
            <person name="Martinez A.T."/>
            <person name="Grigoriev I.V."/>
        </authorList>
    </citation>
    <scope>NUCLEOTIDE SEQUENCE</scope>
    <source>
        <strain evidence="9">MF-IS2</strain>
    </source>
</reference>
<feature type="compositionally biased region" description="Basic and acidic residues" evidence="6">
    <location>
        <begin position="36"/>
        <end position="61"/>
    </location>
</feature>